<evidence type="ECO:0000313" key="2">
    <source>
        <dbReference type="Proteomes" id="UP001150581"/>
    </source>
</evidence>
<dbReference type="EMBL" id="JANBPG010000434">
    <property type="protein sequence ID" value="KAJ1896536.1"/>
    <property type="molecule type" value="Genomic_DNA"/>
</dbReference>
<evidence type="ECO:0000313" key="1">
    <source>
        <dbReference type="EMBL" id="KAJ1896536.1"/>
    </source>
</evidence>
<comment type="caution">
    <text evidence="1">The sequence shown here is derived from an EMBL/GenBank/DDBJ whole genome shotgun (WGS) entry which is preliminary data.</text>
</comment>
<gene>
    <name evidence="1" type="ORF">LPJ66_003931</name>
</gene>
<keyword evidence="2" id="KW-1185">Reference proteome</keyword>
<accession>A0ACC1IK31</accession>
<name>A0ACC1IK31_9FUNG</name>
<proteinExistence type="predicted"/>
<dbReference type="Proteomes" id="UP001150581">
    <property type="component" value="Unassembled WGS sequence"/>
</dbReference>
<protein>
    <submittedName>
        <fullName evidence="1">Uncharacterized protein</fullName>
    </submittedName>
</protein>
<sequence>MPSVLKTIMGNKPRLIATLLAFLSSTFIIVTTAFYFILDGKSTNQKPPTYYVTYIARVVNMIAVISNFMSIVTHKRSPAKDIMLYTALKHGGIVVLAACILIFDPMTNVALENINGIGEPAKSLFIAATIFAALFFGVNLVFVFVKPRASKIK</sequence>
<reference evidence="1" key="1">
    <citation type="submission" date="2022-07" db="EMBL/GenBank/DDBJ databases">
        <title>Phylogenomic reconstructions and comparative analyses of Kickxellomycotina fungi.</title>
        <authorList>
            <person name="Reynolds N.K."/>
            <person name="Stajich J.E."/>
            <person name="Barry K."/>
            <person name="Grigoriev I.V."/>
            <person name="Crous P."/>
            <person name="Smith M.E."/>
        </authorList>
    </citation>
    <scope>NUCLEOTIDE SEQUENCE</scope>
    <source>
        <strain evidence="1">Benny 63K</strain>
    </source>
</reference>
<organism evidence="1 2">
    <name type="scientific">Kickxella alabastrina</name>
    <dbReference type="NCBI Taxonomy" id="61397"/>
    <lineage>
        <taxon>Eukaryota</taxon>
        <taxon>Fungi</taxon>
        <taxon>Fungi incertae sedis</taxon>
        <taxon>Zoopagomycota</taxon>
        <taxon>Kickxellomycotina</taxon>
        <taxon>Kickxellomycetes</taxon>
        <taxon>Kickxellales</taxon>
        <taxon>Kickxellaceae</taxon>
        <taxon>Kickxella</taxon>
    </lineage>
</organism>